<dbReference type="GO" id="GO:0010181">
    <property type="term" value="F:FMN binding"/>
    <property type="evidence" value="ECO:0007669"/>
    <property type="project" value="UniProtKB-UniRule"/>
</dbReference>
<comment type="caution">
    <text evidence="7">Lacks conserved residue(s) required for the propagation of feature annotation.</text>
</comment>
<evidence type="ECO:0000256" key="7">
    <source>
        <dbReference type="HAMAP-Rule" id="MF_01629"/>
    </source>
</evidence>
<dbReference type="RefSeq" id="WP_068258479.1">
    <property type="nucleotide sequence ID" value="NZ_LWSK01000005.1"/>
</dbReference>
<dbReference type="GO" id="GO:0008615">
    <property type="term" value="P:pyridoxine biosynthetic process"/>
    <property type="evidence" value="ECO:0007669"/>
    <property type="project" value="UniProtKB-UniRule"/>
</dbReference>
<dbReference type="OrthoDB" id="9780392at2"/>
<dbReference type="Proteomes" id="UP000322699">
    <property type="component" value="Unassembled WGS sequence"/>
</dbReference>
<keyword evidence="13" id="KW-1185">Reference proteome</keyword>
<dbReference type="FunFam" id="2.30.110.10:FF:000020">
    <property type="entry name" value="PNPO isoform 11"/>
    <property type="match status" value="1"/>
</dbReference>
<feature type="binding site" evidence="7 8">
    <location>
        <position position="125"/>
    </location>
    <ligand>
        <name>substrate</name>
    </ligand>
</feature>
<evidence type="ECO:0000259" key="10">
    <source>
        <dbReference type="Pfam" id="PF01243"/>
    </source>
</evidence>
<dbReference type="PANTHER" id="PTHR10851">
    <property type="entry name" value="PYRIDOXINE-5-PHOSPHATE OXIDASE"/>
    <property type="match status" value="1"/>
</dbReference>
<feature type="binding site" evidence="7 8">
    <location>
        <begin position="192"/>
        <end position="194"/>
    </location>
    <ligand>
        <name>substrate</name>
    </ligand>
</feature>
<evidence type="ECO:0000256" key="3">
    <source>
        <dbReference type="ARBA" id="ARBA00022630"/>
    </source>
</evidence>
<feature type="domain" description="Pyridoxine 5'-phosphate oxidase dimerisation C-terminal" evidence="11">
    <location>
        <begin position="173"/>
        <end position="213"/>
    </location>
</feature>
<feature type="binding site" evidence="7 9">
    <location>
        <begin position="142"/>
        <end position="143"/>
    </location>
    <ligand>
        <name>FMN</name>
        <dbReference type="ChEBI" id="CHEBI:58210"/>
    </ligand>
</feature>
<dbReference type="HAMAP" id="MF_01629">
    <property type="entry name" value="PdxH"/>
    <property type="match status" value="1"/>
</dbReference>
<evidence type="ECO:0000256" key="4">
    <source>
        <dbReference type="ARBA" id="ARBA00022643"/>
    </source>
</evidence>
<feature type="binding site" evidence="7 9">
    <location>
        <position position="186"/>
    </location>
    <ligand>
        <name>FMN</name>
        <dbReference type="ChEBI" id="CHEBI:58210"/>
    </ligand>
</feature>
<dbReference type="GO" id="GO:0004733">
    <property type="term" value="F:pyridoxamine phosphate oxidase activity"/>
    <property type="evidence" value="ECO:0007669"/>
    <property type="project" value="UniProtKB-UniRule"/>
</dbReference>
<comment type="subunit">
    <text evidence="2 7">Homodimer.</text>
</comment>
<dbReference type="PIRSF" id="PIRSF000190">
    <property type="entry name" value="Pyd_amn-ph_oxd"/>
    <property type="match status" value="1"/>
</dbReference>
<feature type="binding site" evidence="7 9">
    <location>
        <position position="196"/>
    </location>
    <ligand>
        <name>FMN</name>
        <dbReference type="ChEBI" id="CHEBI:58210"/>
    </ligand>
</feature>
<dbReference type="InterPro" id="IPR000659">
    <property type="entry name" value="Pyridox_Oxase"/>
</dbReference>
<dbReference type="NCBIfam" id="NF004231">
    <property type="entry name" value="PRK05679.1"/>
    <property type="match status" value="1"/>
</dbReference>
<feature type="binding site" evidence="7 9">
    <location>
        <position position="85"/>
    </location>
    <ligand>
        <name>FMN</name>
        <dbReference type="ChEBI" id="CHEBI:58210"/>
    </ligand>
</feature>
<dbReference type="Gene3D" id="2.30.110.10">
    <property type="entry name" value="Electron Transport, Fmn-binding Protein, Chain A"/>
    <property type="match status" value="1"/>
</dbReference>
<feature type="domain" description="Pyridoxamine 5'-phosphate oxidase N-terminal" evidence="10">
    <location>
        <begin position="45"/>
        <end position="145"/>
    </location>
</feature>
<feature type="binding site" evidence="7 8">
    <location>
        <position position="129"/>
    </location>
    <ligand>
        <name>substrate</name>
    </ligand>
</feature>
<protein>
    <recommendedName>
        <fullName evidence="7">Pyridoxine/pyridoxamine 5'-phosphate oxidase</fullName>
        <ecNumber evidence="7">1.4.3.5</ecNumber>
    </recommendedName>
    <alternativeName>
        <fullName evidence="7">PNP/PMP oxidase</fullName>
        <shortName evidence="7">PNPOx</shortName>
    </alternativeName>
    <alternativeName>
        <fullName evidence="7">Pyridoxal 5'-phosphate synthase</fullName>
    </alternativeName>
</protein>
<dbReference type="Pfam" id="PF01243">
    <property type="entry name" value="PNPOx_N"/>
    <property type="match status" value="1"/>
</dbReference>
<comment type="pathway">
    <text evidence="7">Cofactor metabolism; pyridoxal 5'-phosphate salvage; pyridoxal 5'-phosphate from pyridoxamine 5'-phosphate: step 1/1.</text>
</comment>
<evidence type="ECO:0000313" key="12">
    <source>
        <dbReference type="EMBL" id="KAA1260777.1"/>
    </source>
</evidence>
<dbReference type="PROSITE" id="PS01064">
    <property type="entry name" value="PYRIDOX_OXIDASE"/>
    <property type="match status" value="1"/>
</dbReference>
<feature type="binding site" evidence="7 8">
    <location>
        <position position="133"/>
    </location>
    <ligand>
        <name>substrate</name>
    </ligand>
</feature>
<dbReference type="EMBL" id="VRLW01000001">
    <property type="protein sequence ID" value="KAA1260777.1"/>
    <property type="molecule type" value="Genomic_DNA"/>
</dbReference>
<accession>A0A5B1CHV7</accession>
<feature type="binding site" evidence="7 9">
    <location>
        <position position="107"/>
    </location>
    <ligand>
        <name>FMN</name>
        <dbReference type="ChEBI" id="CHEBI:58210"/>
    </ligand>
</feature>
<comment type="function">
    <text evidence="7">Catalyzes the oxidation of either pyridoxine 5'-phosphate (PNP) or pyridoxamine 5'-phosphate (PMP) into pyridoxal 5'-phosphate (PLP).</text>
</comment>
<evidence type="ECO:0000256" key="2">
    <source>
        <dbReference type="ARBA" id="ARBA00011738"/>
    </source>
</evidence>
<organism evidence="12 13">
    <name type="scientific">Rubripirellula obstinata</name>
    <dbReference type="NCBI Taxonomy" id="406547"/>
    <lineage>
        <taxon>Bacteria</taxon>
        <taxon>Pseudomonadati</taxon>
        <taxon>Planctomycetota</taxon>
        <taxon>Planctomycetia</taxon>
        <taxon>Pirellulales</taxon>
        <taxon>Pirellulaceae</taxon>
        <taxon>Rubripirellula</taxon>
    </lineage>
</organism>
<dbReference type="EC" id="1.4.3.5" evidence="7"/>
<dbReference type="AlphaFoldDB" id="A0A5B1CHV7"/>
<comment type="cofactor">
    <cofactor evidence="7 9">
        <name>FMN</name>
        <dbReference type="ChEBI" id="CHEBI:58210"/>
    </cofactor>
    <text evidence="7 9">Binds 1 FMN per subunit.</text>
</comment>
<dbReference type="InterPro" id="IPR019740">
    <property type="entry name" value="Pyridox_Oxase_CS"/>
</dbReference>
<sequence length="213" mass="24186">MSIHQMRQTYTLSGLQENDVDRDPIVQFEKWFQEAQSSDLPDWVEVNAMTLSTSDKAGCVTSRIVLLKGIEDGKFVFFTNYGSTKGGQIEANPSVSLCFFWPHLQRQVCIAGTALKTSREVSQTYFHSRPRGSQLGANVSMQSSEVTASDLQSRMSELEQKYADQEIPCPDHWGGYEVTPSTIEFWQGRPSRLHDRIVFRKSDKAWNIVRLSP</sequence>
<dbReference type="Pfam" id="PF10590">
    <property type="entry name" value="PNP_phzG_C"/>
    <property type="match status" value="1"/>
</dbReference>
<evidence type="ECO:0000256" key="8">
    <source>
        <dbReference type="PIRSR" id="PIRSR000190-1"/>
    </source>
</evidence>
<feature type="binding site" evidence="7 9">
    <location>
        <begin position="63"/>
        <end position="68"/>
    </location>
    <ligand>
        <name>FMN</name>
        <dbReference type="ChEBI" id="CHEBI:58210"/>
    </ligand>
</feature>
<reference evidence="12 13" key="1">
    <citation type="submission" date="2019-08" db="EMBL/GenBank/DDBJ databases">
        <title>Deep-cultivation of Planctomycetes and their phenomic and genomic characterization uncovers novel biology.</title>
        <authorList>
            <person name="Wiegand S."/>
            <person name="Jogler M."/>
            <person name="Boedeker C."/>
            <person name="Pinto D."/>
            <person name="Vollmers J."/>
            <person name="Rivas-Marin E."/>
            <person name="Kohn T."/>
            <person name="Peeters S.H."/>
            <person name="Heuer A."/>
            <person name="Rast P."/>
            <person name="Oberbeckmann S."/>
            <person name="Bunk B."/>
            <person name="Jeske O."/>
            <person name="Meyerdierks A."/>
            <person name="Storesund J.E."/>
            <person name="Kallscheuer N."/>
            <person name="Luecker S."/>
            <person name="Lage O.M."/>
            <person name="Pohl T."/>
            <person name="Merkel B.J."/>
            <person name="Hornburger P."/>
            <person name="Mueller R.-W."/>
            <person name="Bruemmer F."/>
            <person name="Labrenz M."/>
            <person name="Spormann A.M."/>
            <person name="Op Den Camp H."/>
            <person name="Overmann J."/>
            <person name="Amann R."/>
            <person name="Jetten M.S.M."/>
            <person name="Mascher T."/>
            <person name="Medema M.H."/>
            <person name="Devos D.P."/>
            <person name="Kaster A.-K."/>
            <person name="Ovreas L."/>
            <person name="Rohde M."/>
            <person name="Galperin M.Y."/>
            <person name="Jogler C."/>
        </authorList>
    </citation>
    <scope>NUCLEOTIDE SEQUENCE [LARGE SCALE GENOMIC DNA]</scope>
    <source>
        <strain evidence="12 13">LF1</strain>
    </source>
</reference>
<feature type="binding site" evidence="7 8">
    <location>
        <position position="68"/>
    </location>
    <ligand>
        <name>substrate</name>
    </ligand>
</feature>
<dbReference type="PANTHER" id="PTHR10851:SF0">
    <property type="entry name" value="PYRIDOXINE-5'-PHOSPHATE OXIDASE"/>
    <property type="match status" value="1"/>
</dbReference>
<evidence type="ECO:0000256" key="6">
    <source>
        <dbReference type="ARBA" id="ARBA00023096"/>
    </source>
</evidence>
<comment type="caution">
    <text evidence="12">The sequence shown here is derived from an EMBL/GenBank/DDBJ whole genome shotgun (WGS) entry which is preliminary data.</text>
</comment>
<evidence type="ECO:0000313" key="13">
    <source>
        <dbReference type="Proteomes" id="UP000322699"/>
    </source>
</evidence>
<comment type="catalytic activity">
    <reaction evidence="7">
        <text>pyridoxamine 5'-phosphate + O2 + H2O = pyridoxal 5'-phosphate + H2O2 + NH4(+)</text>
        <dbReference type="Rhea" id="RHEA:15817"/>
        <dbReference type="ChEBI" id="CHEBI:15377"/>
        <dbReference type="ChEBI" id="CHEBI:15379"/>
        <dbReference type="ChEBI" id="CHEBI:16240"/>
        <dbReference type="ChEBI" id="CHEBI:28938"/>
        <dbReference type="ChEBI" id="CHEBI:58451"/>
        <dbReference type="ChEBI" id="CHEBI:597326"/>
        <dbReference type="EC" id="1.4.3.5"/>
    </reaction>
</comment>
<dbReference type="SUPFAM" id="SSF50475">
    <property type="entry name" value="FMN-binding split barrel"/>
    <property type="match status" value="1"/>
</dbReference>
<evidence type="ECO:0000256" key="9">
    <source>
        <dbReference type="PIRSR" id="PIRSR000190-2"/>
    </source>
</evidence>
<feature type="binding site" evidence="7 9">
    <location>
        <begin position="78"/>
        <end position="79"/>
    </location>
    <ligand>
        <name>FMN</name>
        <dbReference type="ChEBI" id="CHEBI:58210"/>
    </ligand>
</feature>
<dbReference type="InterPro" id="IPR012349">
    <property type="entry name" value="Split_barrel_FMN-bd"/>
</dbReference>
<evidence type="ECO:0000259" key="11">
    <source>
        <dbReference type="Pfam" id="PF10590"/>
    </source>
</evidence>
<comment type="catalytic activity">
    <reaction evidence="7">
        <text>pyridoxine 5'-phosphate + O2 = pyridoxal 5'-phosphate + H2O2</text>
        <dbReference type="Rhea" id="RHEA:15149"/>
        <dbReference type="ChEBI" id="CHEBI:15379"/>
        <dbReference type="ChEBI" id="CHEBI:16240"/>
        <dbReference type="ChEBI" id="CHEBI:58589"/>
        <dbReference type="ChEBI" id="CHEBI:597326"/>
        <dbReference type="EC" id="1.4.3.5"/>
    </reaction>
</comment>
<keyword evidence="4 7" id="KW-0288">FMN</keyword>
<feature type="binding site" evidence="8">
    <location>
        <begin position="7"/>
        <end position="10"/>
    </location>
    <ligand>
        <name>substrate</name>
    </ligand>
</feature>
<keyword evidence="3 7" id="KW-0285">Flavoprotein</keyword>
<evidence type="ECO:0000256" key="1">
    <source>
        <dbReference type="ARBA" id="ARBA00007301"/>
    </source>
</evidence>
<comment type="similarity">
    <text evidence="1 7">Belongs to the pyridoxamine 5'-phosphate oxidase family.</text>
</comment>
<dbReference type="InterPro" id="IPR019576">
    <property type="entry name" value="Pyridoxamine_oxidase_dimer_C"/>
</dbReference>
<name>A0A5B1CHV7_9BACT</name>
<dbReference type="NCBIfam" id="TIGR00558">
    <property type="entry name" value="pdxH"/>
    <property type="match status" value="1"/>
</dbReference>
<keyword evidence="6 7" id="KW-0664">Pyridoxine biosynthesis</keyword>
<dbReference type="InterPro" id="IPR011576">
    <property type="entry name" value="Pyridox_Oxase_N"/>
</dbReference>
<keyword evidence="5 7" id="KW-0560">Oxidoreductase</keyword>
<gene>
    <name evidence="7 12" type="primary">pdxH</name>
    <name evidence="12" type="ORF">LF1_33180</name>
</gene>
<proteinExistence type="inferred from homology"/>
<dbReference type="UniPathway" id="UPA01068">
    <property type="reaction ID" value="UER00304"/>
</dbReference>
<comment type="pathway">
    <text evidence="7">Cofactor metabolism; pyridoxal 5'-phosphate salvage; pyridoxal 5'-phosphate from pyridoxine 5'-phosphate: step 1/1.</text>
</comment>
<evidence type="ECO:0000256" key="5">
    <source>
        <dbReference type="ARBA" id="ARBA00023002"/>
    </source>
</evidence>